<dbReference type="PANTHER" id="PTHR42904">
    <property type="entry name" value="NUDIX HYDROLASE, NUDC SUBFAMILY"/>
    <property type="match status" value="1"/>
</dbReference>
<dbReference type="Gene3D" id="3.90.79.10">
    <property type="entry name" value="Nucleoside Triphosphate Pyrophosphohydrolase"/>
    <property type="match status" value="1"/>
</dbReference>
<dbReference type="CDD" id="cd04681">
    <property type="entry name" value="NUDIX_Hydrolase"/>
    <property type="match status" value="1"/>
</dbReference>
<name>A0A4Q1CAN1_9BACT</name>
<evidence type="ECO:0000313" key="8">
    <source>
        <dbReference type="Proteomes" id="UP000290218"/>
    </source>
</evidence>
<dbReference type="Proteomes" id="UP000290218">
    <property type="component" value="Unassembled WGS sequence"/>
</dbReference>
<proteinExistence type="inferred from homology"/>
<comment type="caution">
    <text evidence="7">The sequence shown here is derived from an EMBL/GenBank/DDBJ whole genome shotgun (WGS) entry which is preliminary data.</text>
</comment>
<dbReference type="OrthoDB" id="9786141at2"/>
<dbReference type="GO" id="GO:0006742">
    <property type="term" value="P:NADP+ catabolic process"/>
    <property type="evidence" value="ECO:0007669"/>
    <property type="project" value="TreeGrafter"/>
</dbReference>
<comment type="cofactor">
    <cofactor evidence="1">
        <name>Mg(2+)</name>
        <dbReference type="ChEBI" id="CHEBI:18420"/>
    </cofactor>
</comment>
<dbReference type="AlphaFoldDB" id="A0A4Q1CAN1"/>
<dbReference type="InterPro" id="IPR020476">
    <property type="entry name" value="Nudix_hydrolase"/>
</dbReference>
<dbReference type="InterPro" id="IPR000086">
    <property type="entry name" value="NUDIX_hydrolase_dom"/>
</dbReference>
<dbReference type="PRINTS" id="PR00502">
    <property type="entry name" value="NUDIXFAMILY"/>
</dbReference>
<dbReference type="PANTHER" id="PTHR42904:SF12">
    <property type="entry name" value="ADP-RIBOSE PYROPHOSPHATASE-RELATED"/>
    <property type="match status" value="1"/>
</dbReference>
<sequence>MSVTPVLKFCPRCGSPNFPARSPKHHVCKDCAFEWFINPAAAAACFVFDDANQVLLIRRQNDPGKGMLAPPGGFIDVGETAEDGLRRELREETGLEIRDISFLCSQPNTYAYGGYRYPVLDLFFRARVPSFSGAFAGEETTALVIKPATQIDPAELAFPSMQSAWRHYRSNAARE</sequence>
<keyword evidence="8" id="KW-1185">Reference proteome</keyword>
<dbReference type="PROSITE" id="PS00893">
    <property type="entry name" value="NUDIX_BOX"/>
    <property type="match status" value="1"/>
</dbReference>
<reference evidence="7 8" key="1">
    <citation type="submission" date="2019-01" db="EMBL/GenBank/DDBJ databases">
        <title>Lacunisphaera sp. strain TWA-58.</title>
        <authorList>
            <person name="Chen W.-M."/>
        </authorList>
    </citation>
    <scope>NUCLEOTIDE SEQUENCE [LARGE SCALE GENOMIC DNA]</scope>
    <source>
        <strain evidence="7 8">TWA-58</strain>
    </source>
</reference>
<keyword evidence="4" id="KW-0460">Magnesium</keyword>
<evidence type="ECO:0000256" key="2">
    <source>
        <dbReference type="ARBA" id="ARBA00022723"/>
    </source>
</evidence>
<dbReference type="InterPro" id="IPR050241">
    <property type="entry name" value="NAD-cap_RNA_hydrolase_NudC"/>
</dbReference>
<comment type="similarity">
    <text evidence="5">Belongs to the Nudix hydrolase family.</text>
</comment>
<evidence type="ECO:0000256" key="4">
    <source>
        <dbReference type="ARBA" id="ARBA00022842"/>
    </source>
</evidence>
<evidence type="ECO:0000256" key="3">
    <source>
        <dbReference type="ARBA" id="ARBA00022801"/>
    </source>
</evidence>
<keyword evidence="3 5" id="KW-0378">Hydrolase</keyword>
<accession>A0A4Q1CAN1</accession>
<dbReference type="Pfam" id="PF00293">
    <property type="entry name" value="NUDIX"/>
    <property type="match status" value="1"/>
</dbReference>
<evidence type="ECO:0000313" key="7">
    <source>
        <dbReference type="EMBL" id="RXK55922.1"/>
    </source>
</evidence>
<dbReference type="GO" id="GO:0019677">
    <property type="term" value="P:NAD+ catabolic process"/>
    <property type="evidence" value="ECO:0007669"/>
    <property type="project" value="TreeGrafter"/>
</dbReference>
<organism evidence="7 8">
    <name type="scientific">Oleiharenicola lentus</name>
    <dbReference type="NCBI Taxonomy" id="2508720"/>
    <lineage>
        <taxon>Bacteria</taxon>
        <taxon>Pseudomonadati</taxon>
        <taxon>Verrucomicrobiota</taxon>
        <taxon>Opitutia</taxon>
        <taxon>Opitutales</taxon>
        <taxon>Opitutaceae</taxon>
        <taxon>Oleiharenicola</taxon>
    </lineage>
</organism>
<feature type="domain" description="Nudix hydrolase" evidence="6">
    <location>
        <begin position="38"/>
        <end position="174"/>
    </location>
</feature>
<gene>
    <name evidence="7" type="ORF">ESB00_08595</name>
</gene>
<evidence type="ECO:0000256" key="5">
    <source>
        <dbReference type="RuleBase" id="RU003476"/>
    </source>
</evidence>
<dbReference type="EMBL" id="SDHX01000001">
    <property type="protein sequence ID" value="RXK55922.1"/>
    <property type="molecule type" value="Genomic_DNA"/>
</dbReference>
<dbReference type="GO" id="GO:0035529">
    <property type="term" value="F:NADH pyrophosphatase activity"/>
    <property type="evidence" value="ECO:0007669"/>
    <property type="project" value="TreeGrafter"/>
</dbReference>
<dbReference type="GO" id="GO:0046872">
    <property type="term" value="F:metal ion binding"/>
    <property type="evidence" value="ECO:0007669"/>
    <property type="project" value="UniProtKB-KW"/>
</dbReference>
<evidence type="ECO:0000256" key="1">
    <source>
        <dbReference type="ARBA" id="ARBA00001946"/>
    </source>
</evidence>
<dbReference type="GO" id="GO:0005829">
    <property type="term" value="C:cytosol"/>
    <property type="evidence" value="ECO:0007669"/>
    <property type="project" value="TreeGrafter"/>
</dbReference>
<keyword evidence="2" id="KW-0479">Metal-binding</keyword>
<dbReference type="InterPro" id="IPR015797">
    <property type="entry name" value="NUDIX_hydrolase-like_dom_sf"/>
</dbReference>
<dbReference type="SUPFAM" id="SSF55811">
    <property type="entry name" value="Nudix"/>
    <property type="match status" value="1"/>
</dbReference>
<protein>
    <submittedName>
        <fullName evidence="7">NUDIX domain-containing protein</fullName>
    </submittedName>
</protein>
<dbReference type="InterPro" id="IPR020084">
    <property type="entry name" value="NUDIX_hydrolase_CS"/>
</dbReference>
<evidence type="ECO:0000259" key="6">
    <source>
        <dbReference type="PROSITE" id="PS51462"/>
    </source>
</evidence>
<dbReference type="PROSITE" id="PS51462">
    <property type="entry name" value="NUDIX"/>
    <property type="match status" value="1"/>
</dbReference>